<comment type="similarity">
    <text evidence="1">Belongs to the isochorismatase family.</text>
</comment>
<evidence type="ECO:0000256" key="8">
    <source>
        <dbReference type="ARBA" id="ARBA00072277"/>
    </source>
</evidence>
<dbReference type="EMBL" id="VNHX01000021">
    <property type="protein sequence ID" value="TYP91184.1"/>
    <property type="molecule type" value="Genomic_DNA"/>
</dbReference>
<dbReference type="InterPro" id="IPR000868">
    <property type="entry name" value="Isochorismatase-like_dom"/>
</dbReference>
<name>A0A5S5D6U9_9SPHI</name>
<evidence type="ECO:0000256" key="6">
    <source>
        <dbReference type="ARBA" id="ARBA00039017"/>
    </source>
</evidence>
<feature type="domain" description="Isochorismatase-like" evidence="9">
    <location>
        <begin position="3"/>
        <end position="180"/>
    </location>
</feature>
<dbReference type="GO" id="GO:0019363">
    <property type="term" value="P:pyridine nucleotide biosynthetic process"/>
    <property type="evidence" value="ECO:0007669"/>
    <property type="project" value="UniProtKB-KW"/>
</dbReference>
<dbReference type="RefSeq" id="WP_148909677.1">
    <property type="nucleotide sequence ID" value="NZ_VNHX01000021.1"/>
</dbReference>
<comment type="caution">
    <text evidence="10">The sequence shown here is derived from an EMBL/GenBank/DDBJ whole genome shotgun (WGS) entry which is preliminary data.</text>
</comment>
<dbReference type="Proteomes" id="UP000325105">
    <property type="component" value="Unassembled WGS sequence"/>
</dbReference>
<evidence type="ECO:0000259" key="9">
    <source>
        <dbReference type="Pfam" id="PF00857"/>
    </source>
</evidence>
<dbReference type="FunFam" id="3.40.50.850:FF:000006">
    <property type="entry name" value="Bifunctional pyrazinamidase/nicotinamidase"/>
    <property type="match status" value="1"/>
</dbReference>
<dbReference type="InterPro" id="IPR052347">
    <property type="entry name" value="Isochorismatase_Nicotinamidase"/>
</dbReference>
<evidence type="ECO:0000256" key="1">
    <source>
        <dbReference type="ARBA" id="ARBA00006336"/>
    </source>
</evidence>
<organism evidence="10 11">
    <name type="scientific">Sphingobacterium allocomposti</name>
    <dbReference type="NCBI Taxonomy" id="415956"/>
    <lineage>
        <taxon>Bacteria</taxon>
        <taxon>Pseudomonadati</taxon>
        <taxon>Bacteroidota</taxon>
        <taxon>Sphingobacteriia</taxon>
        <taxon>Sphingobacteriales</taxon>
        <taxon>Sphingobacteriaceae</taxon>
        <taxon>Sphingobacterium</taxon>
    </lineage>
</organism>
<dbReference type="GO" id="GO:0008936">
    <property type="term" value="F:nicotinamidase activity"/>
    <property type="evidence" value="ECO:0007669"/>
    <property type="project" value="UniProtKB-EC"/>
</dbReference>
<dbReference type="PANTHER" id="PTHR11080:SF2">
    <property type="entry name" value="LD05707P"/>
    <property type="match status" value="1"/>
</dbReference>
<dbReference type="InterPro" id="IPR036380">
    <property type="entry name" value="Isochorismatase-like_sf"/>
</dbReference>
<evidence type="ECO:0000256" key="3">
    <source>
        <dbReference type="ARBA" id="ARBA00022723"/>
    </source>
</evidence>
<dbReference type="AlphaFoldDB" id="A0A5S5D6U9"/>
<gene>
    <name evidence="10" type="ORF">BC792_12126</name>
</gene>
<comment type="pathway">
    <text evidence="5">Cofactor biosynthesis; nicotinate biosynthesis; nicotinate from nicotinamide: step 1/1.</text>
</comment>
<keyword evidence="11" id="KW-1185">Reference proteome</keyword>
<dbReference type="CDD" id="cd01011">
    <property type="entry name" value="nicotinamidase"/>
    <property type="match status" value="1"/>
</dbReference>
<dbReference type="PANTHER" id="PTHR11080">
    <property type="entry name" value="PYRAZINAMIDASE/NICOTINAMIDASE"/>
    <property type="match status" value="1"/>
</dbReference>
<sequence>MNALIIVDVQKDFLPGGRLAVADGDTIIPYINELQSRYDIVVATQDWHPGDHGSFASQHPGHSPFETIVLNGLPQVLWPDHCVQETDGASFADKLRTDKIGAIFRKGMDKRIDSYSGFYDNGRLKKTGLSGFLKDMGVDEVHVCGLAADYCVFFTAMDSLSEGFQTGILLDATKAIDPRQFESKKQAFLQRGGQLY</sequence>
<dbReference type="EC" id="3.5.1.19" evidence="6"/>
<proteinExistence type="inferred from homology"/>
<protein>
    <recommendedName>
        <fullName evidence="8">Nicotinamidase</fullName>
        <ecNumber evidence="6">3.5.1.19</ecNumber>
    </recommendedName>
    <alternativeName>
        <fullName evidence="7">Nicotinamide deamidase</fullName>
    </alternativeName>
</protein>
<dbReference type="Gene3D" id="3.40.50.850">
    <property type="entry name" value="Isochorismatase-like"/>
    <property type="match status" value="1"/>
</dbReference>
<reference evidence="10 11" key="1">
    <citation type="submission" date="2019-07" db="EMBL/GenBank/DDBJ databases">
        <title>Genomic Encyclopedia of Archaeal and Bacterial Type Strains, Phase II (KMG-II): from individual species to whole genera.</title>
        <authorList>
            <person name="Goeker M."/>
        </authorList>
    </citation>
    <scope>NUCLEOTIDE SEQUENCE [LARGE SCALE GENOMIC DNA]</scope>
    <source>
        <strain evidence="10 11">DSM 18850</strain>
    </source>
</reference>
<evidence type="ECO:0000313" key="11">
    <source>
        <dbReference type="Proteomes" id="UP000325105"/>
    </source>
</evidence>
<evidence type="ECO:0000256" key="4">
    <source>
        <dbReference type="ARBA" id="ARBA00022801"/>
    </source>
</evidence>
<evidence type="ECO:0000313" key="10">
    <source>
        <dbReference type="EMBL" id="TYP91184.1"/>
    </source>
</evidence>
<evidence type="ECO:0000256" key="2">
    <source>
        <dbReference type="ARBA" id="ARBA00022642"/>
    </source>
</evidence>
<keyword evidence="3" id="KW-0479">Metal-binding</keyword>
<dbReference type="OrthoDB" id="9791276at2"/>
<dbReference type="Pfam" id="PF00857">
    <property type="entry name" value="Isochorismatase"/>
    <property type="match status" value="1"/>
</dbReference>
<keyword evidence="2" id="KW-0662">Pyridine nucleotide biosynthesis</keyword>
<keyword evidence="4" id="KW-0378">Hydrolase</keyword>
<evidence type="ECO:0000256" key="7">
    <source>
        <dbReference type="ARBA" id="ARBA00043224"/>
    </source>
</evidence>
<accession>A0A5S5D6U9</accession>
<evidence type="ECO:0000256" key="5">
    <source>
        <dbReference type="ARBA" id="ARBA00037900"/>
    </source>
</evidence>
<dbReference type="SUPFAM" id="SSF52499">
    <property type="entry name" value="Isochorismatase-like hydrolases"/>
    <property type="match status" value="1"/>
</dbReference>
<dbReference type="NCBIfam" id="NF008623">
    <property type="entry name" value="PRK11609.1"/>
    <property type="match status" value="1"/>
</dbReference>
<dbReference type="GO" id="GO:0046872">
    <property type="term" value="F:metal ion binding"/>
    <property type="evidence" value="ECO:0007669"/>
    <property type="project" value="UniProtKB-KW"/>
</dbReference>